<feature type="signal peptide" evidence="2">
    <location>
        <begin position="1"/>
        <end position="21"/>
    </location>
</feature>
<dbReference type="SUPFAM" id="SSF49265">
    <property type="entry name" value="Fibronectin type III"/>
    <property type="match status" value="1"/>
</dbReference>
<evidence type="ECO:0000313" key="4">
    <source>
        <dbReference type="Proteomes" id="UP000054537"/>
    </source>
</evidence>
<keyword evidence="4" id="KW-1185">Reference proteome</keyword>
<sequence length="187" mass="19277">MRRTGIAIVLAGATLALSGCAALGLGGDTAGESSATAREGTKWINVEAGRATPSPSETMGRPTATPTASLSLPAPDPSCTKNWTRTEAVLIPVEVTPGAGSLTVEWPTQYDSNYRVTAVPQALVSGAQPEPEWKEVPPGTGCAVSTTLTGLTPGAAYIVWLDAPNSGRERDGTRHLYSGRSGVVYPL</sequence>
<keyword evidence="2" id="KW-0732">Signal</keyword>
<evidence type="ECO:0000256" key="2">
    <source>
        <dbReference type="SAM" id="SignalP"/>
    </source>
</evidence>
<dbReference type="OrthoDB" id="5192421at2"/>
<protein>
    <recommendedName>
        <fullName evidence="5">Fibronectin type-III domain-containing protein</fullName>
    </recommendedName>
</protein>
<dbReference type="AlphaFoldDB" id="A0A0A6UU00"/>
<dbReference type="Proteomes" id="UP000054537">
    <property type="component" value="Unassembled WGS sequence"/>
</dbReference>
<dbReference type="InterPro" id="IPR036116">
    <property type="entry name" value="FN3_sf"/>
</dbReference>
<evidence type="ECO:0000256" key="1">
    <source>
        <dbReference type="SAM" id="MobiDB-lite"/>
    </source>
</evidence>
<evidence type="ECO:0008006" key="5">
    <source>
        <dbReference type="Google" id="ProtNLM"/>
    </source>
</evidence>
<comment type="caution">
    <text evidence="3">The sequence shown here is derived from an EMBL/GenBank/DDBJ whole genome shotgun (WGS) entry which is preliminary data.</text>
</comment>
<accession>A0A0A6UU00</accession>
<feature type="chain" id="PRO_5039222967" description="Fibronectin type-III domain-containing protein" evidence="2">
    <location>
        <begin position="22"/>
        <end position="187"/>
    </location>
</feature>
<feature type="region of interest" description="Disordered" evidence="1">
    <location>
        <begin position="48"/>
        <end position="76"/>
    </location>
</feature>
<evidence type="ECO:0000313" key="3">
    <source>
        <dbReference type="EMBL" id="KHD78453.1"/>
    </source>
</evidence>
<gene>
    <name evidence="3" type="ORF">MB27_04295</name>
</gene>
<dbReference type="EMBL" id="JRTT01000004">
    <property type="protein sequence ID" value="KHD78453.1"/>
    <property type="molecule type" value="Genomic_DNA"/>
</dbReference>
<organism evidence="3 4">
    <name type="scientific">Actinoplanes utahensis</name>
    <dbReference type="NCBI Taxonomy" id="1869"/>
    <lineage>
        <taxon>Bacteria</taxon>
        <taxon>Bacillati</taxon>
        <taxon>Actinomycetota</taxon>
        <taxon>Actinomycetes</taxon>
        <taxon>Micromonosporales</taxon>
        <taxon>Micromonosporaceae</taxon>
        <taxon>Actinoplanes</taxon>
    </lineage>
</organism>
<name>A0A0A6UU00_ACTUT</name>
<reference evidence="3 4" key="1">
    <citation type="submission" date="2014-10" db="EMBL/GenBank/DDBJ databases">
        <title>Draft genome sequence of Actinoplanes utahensis NRRL 12052.</title>
        <authorList>
            <person name="Velasco-Bucheli B."/>
            <person name="del Cerro C."/>
            <person name="Hormigo D."/>
            <person name="Garcia J.L."/>
            <person name="Acebal C."/>
            <person name="Arroyo M."/>
            <person name="de la Mata I."/>
        </authorList>
    </citation>
    <scope>NUCLEOTIDE SEQUENCE [LARGE SCALE GENOMIC DNA]</scope>
    <source>
        <strain evidence="3 4">NRRL 12052</strain>
    </source>
</reference>
<dbReference type="RefSeq" id="WP_043522644.1">
    <property type="nucleotide sequence ID" value="NZ_BAABKU010000008.1"/>
</dbReference>
<dbReference type="PROSITE" id="PS51257">
    <property type="entry name" value="PROKAR_LIPOPROTEIN"/>
    <property type="match status" value="1"/>
</dbReference>
<proteinExistence type="predicted"/>